<dbReference type="Proteomes" id="UP001634393">
    <property type="component" value="Unassembled WGS sequence"/>
</dbReference>
<dbReference type="InterPro" id="IPR013083">
    <property type="entry name" value="Znf_RING/FYVE/PHD"/>
</dbReference>
<keyword evidence="2" id="KW-0863">Zinc-finger</keyword>
<dbReference type="SMART" id="SM00744">
    <property type="entry name" value="RINGv"/>
    <property type="match status" value="1"/>
</dbReference>
<keyword evidence="1" id="KW-0479">Metal-binding</keyword>
<keyword evidence="4" id="KW-0472">Membrane</keyword>
<evidence type="ECO:0000256" key="2">
    <source>
        <dbReference type="ARBA" id="ARBA00022771"/>
    </source>
</evidence>
<accession>A0ABD3SXA0</accession>
<feature type="domain" description="RING-CH-type" evidence="5">
    <location>
        <begin position="39"/>
        <end position="108"/>
    </location>
</feature>
<gene>
    <name evidence="6" type="ORF">ACJIZ3_017890</name>
</gene>
<keyword evidence="3" id="KW-0862">Zinc</keyword>
<evidence type="ECO:0000256" key="1">
    <source>
        <dbReference type="ARBA" id="ARBA00022723"/>
    </source>
</evidence>
<organism evidence="6 7">
    <name type="scientific">Penstemon smallii</name>
    <dbReference type="NCBI Taxonomy" id="265156"/>
    <lineage>
        <taxon>Eukaryota</taxon>
        <taxon>Viridiplantae</taxon>
        <taxon>Streptophyta</taxon>
        <taxon>Embryophyta</taxon>
        <taxon>Tracheophyta</taxon>
        <taxon>Spermatophyta</taxon>
        <taxon>Magnoliopsida</taxon>
        <taxon>eudicotyledons</taxon>
        <taxon>Gunneridae</taxon>
        <taxon>Pentapetalae</taxon>
        <taxon>asterids</taxon>
        <taxon>lamiids</taxon>
        <taxon>Lamiales</taxon>
        <taxon>Plantaginaceae</taxon>
        <taxon>Cheloneae</taxon>
        <taxon>Penstemon</taxon>
    </lineage>
</organism>
<reference evidence="6 7" key="1">
    <citation type="submission" date="2024-12" db="EMBL/GenBank/DDBJ databases">
        <title>The unique morphological basis and parallel evolutionary history of personate flowers in Penstemon.</title>
        <authorList>
            <person name="Depatie T.H."/>
            <person name="Wessinger C.A."/>
        </authorList>
    </citation>
    <scope>NUCLEOTIDE SEQUENCE [LARGE SCALE GENOMIC DNA]</scope>
    <source>
        <strain evidence="6">WTNN_2</strain>
        <tissue evidence="6">Leaf</tissue>
    </source>
</reference>
<dbReference type="EMBL" id="JBJXBP010000005">
    <property type="protein sequence ID" value="KAL3829088.1"/>
    <property type="molecule type" value="Genomic_DNA"/>
</dbReference>
<dbReference type="PANTHER" id="PTHR46214:SF18">
    <property type="entry name" value="RING-CH-TYPE DOMAIN-CONTAINING PROTEIN"/>
    <property type="match status" value="1"/>
</dbReference>
<evidence type="ECO:0000256" key="4">
    <source>
        <dbReference type="SAM" id="Phobius"/>
    </source>
</evidence>
<dbReference type="Pfam" id="PF12906">
    <property type="entry name" value="RINGv"/>
    <property type="match status" value="1"/>
</dbReference>
<comment type="caution">
    <text evidence="6">The sequence shown here is derived from an EMBL/GenBank/DDBJ whole genome shotgun (WGS) entry which is preliminary data.</text>
</comment>
<dbReference type="AlphaFoldDB" id="A0ABD3SXA0"/>
<proteinExistence type="predicted"/>
<keyword evidence="7" id="KW-1185">Reference proteome</keyword>
<evidence type="ECO:0000259" key="5">
    <source>
        <dbReference type="PROSITE" id="PS51292"/>
    </source>
</evidence>
<dbReference type="PANTHER" id="PTHR46214">
    <property type="entry name" value="ZINC FINGER, RING-CH-TYPE"/>
    <property type="match status" value="1"/>
</dbReference>
<keyword evidence="4" id="KW-0812">Transmembrane</keyword>
<evidence type="ECO:0000313" key="6">
    <source>
        <dbReference type="EMBL" id="KAL3829088.1"/>
    </source>
</evidence>
<dbReference type="PROSITE" id="PS51292">
    <property type="entry name" value="ZF_RING_CH"/>
    <property type="match status" value="1"/>
</dbReference>
<name>A0ABD3SXA0_9LAMI</name>
<evidence type="ECO:0000313" key="7">
    <source>
        <dbReference type="Proteomes" id="UP001634393"/>
    </source>
</evidence>
<protein>
    <recommendedName>
        <fullName evidence="5">RING-CH-type domain-containing protein</fullName>
    </recommendedName>
</protein>
<feature type="transmembrane region" description="Helical" evidence="4">
    <location>
        <begin position="139"/>
        <end position="158"/>
    </location>
</feature>
<sequence length="163" mass="17738">MDGADGPHDEHKFYTDSRGALVIPKGQSSFYSSMDLDNTTEERIVACRICHMNSEENVDDEQFDGIIVELGCNCKGELGAAHINCAETWFQIKGNTICEICGAIALNIGVEQEDEVNDAADVGEASTEELLGDIRYGRIAMAALVALCIISSLISYHLHSNDH</sequence>
<dbReference type="GO" id="GO:0008270">
    <property type="term" value="F:zinc ion binding"/>
    <property type="evidence" value="ECO:0007669"/>
    <property type="project" value="UniProtKB-KW"/>
</dbReference>
<dbReference type="SUPFAM" id="SSF57850">
    <property type="entry name" value="RING/U-box"/>
    <property type="match status" value="1"/>
</dbReference>
<dbReference type="InterPro" id="IPR011016">
    <property type="entry name" value="Znf_RING-CH"/>
</dbReference>
<evidence type="ECO:0000256" key="3">
    <source>
        <dbReference type="ARBA" id="ARBA00022833"/>
    </source>
</evidence>
<dbReference type="Gene3D" id="3.30.40.10">
    <property type="entry name" value="Zinc/RING finger domain, C3HC4 (zinc finger)"/>
    <property type="match status" value="1"/>
</dbReference>
<keyword evidence="4" id="KW-1133">Transmembrane helix</keyword>